<name>A0A0W0Z675_LEGSP</name>
<sequence>MRDNLPVLWSTLLGNETRNTTAGLLNELQDFFKKWCKNNFVRRADELLLKIAPISTNGLNAAIFKQHLIKEFIG</sequence>
<dbReference type="EMBL" id="LNYX01000012">
    <property type="protein sequence ID" value="KTD64629.1"/>
    <property type="molecule type" value="Genomic_DNA"/>
</dbReference>
<protein>
    <submittedName>
        <fullName evidence="1">Uncharacterized protein</fullName>
    </submittedName>
</protein>
<accession>A0A0W0Z675</accession>
<dbReference type="AlphaFoldDB" id="A0A0W0Z675"/>
<reference evidence="1 2" key="1">
    <citation type="submission" date="2015-11" db="EMBL/GenBank/DDBJ databases">
        <title>Genomic analysis of 38 Legionella species identifies large and diverse effector repertoires.</title>
        <authorList>
            <person name="Burstein D."/>
            <person name="Amaro F."/>
            <person name="Zusman T."/>
            <person name="Lifshitz Z."/>
            <person name="Cohen O."/>
            <person name="Gilbert J.A."/>
            <person name="Pupko T."/>
            <person name="Shuman H.A."/>
            <person name="Segal G."/>
        </authorList>
    </citation>
    <scope>NUCLEOTIDE SEQUENCE [LARGE SCALE GENOMIC DNA]</scope>
    <source>
        <strain evidence="1 2">Mt.St.Helens-9</strain>
    </source>
</reference>
<organism evidence="1 2">
    <name type="scientific">Legionella spiritensis</name>
    <dbReference type="NCBI Taxonomy" id="452"/>
    <lineage>
        <taxon>Bacteria</taxon>
        <taxon>Pseudomonadati</taxon>
        <taxon>Pseudomonadota</taxon>
        <taxon>Gammaproteobacteria</taxon>
        <taxon>Legionellales</taxon>
        <taxon>Legionellaceae</taxon>
        <taxon>Legionella</taxon>
    </lineage>
</organism>
<proteinExistence type="predicted"/>
<evidence type="ECO:0000313" key="1">
    <source>
        <dbReference type="EMBL" id="KTD64629.1"/>
    </source>
</evidence>
<keyword evidence="2" id="KW-1185">Reference proteome</keyword>
<gene>
    <name evidence="1" type="ORF">Lspi_0796</name>
</gene>
<evidence type="ECO:0000313" key="2">
    <source>
        <dbReference type="Proteomes" id="UP000054877"/>
    </source>
</evidence>
<comment type="caution">
    <text evidence="1">The sequence shown here is derived from an EMBL/GenBank/DDBJ whole genome shotgun (WGS) entry which is preliminary data.</text>
</comment>
<dbReference type="Proteomes" id="UP000054877">
    <property type="component" value="Unassembled WGS sequence"/>
</dbReference>